<dbReference type="EMBL" id="PZKG01000067">
    <property type="protein sequence ID" value="PTE21083.1"/>
    <property type="molecule type" value="Genomic_DNA"/>
</dbReference>
<proteinExistence type="predicted"/>
<keyword evidence="1" id="KW-0812">Transmembrane</keyword>
<reference evidence="2 3" key="1">
    <citation type="submission" date="2018-03" db="EMBL/GenBank/DDBJ databases">
        <title>Cereibacter changlensis.</title>
        <authorList>
            <person name="Meyer T.E."/>
            <person name="Miller S."/>
            <person name="Lodha T."/>
            <person name="Gandham S."/>
            <person name="Chintalapati S."/>
            <person name="Chintalapati V.R."/>
        </authorList>
    </citation>
    <scope>NUCLEOTIDE SEQUENCE [LARGE SCALE GENOMIC DNA]</scope>
    <source>
        <strain evidence="2 3">JA139</strain>
    </source>
</reference>
<accession>A0A2T4JTJ2</accession>
<dbReference type="OrthoDB" id="9791166at2"/>
<feature type="transmembrane region" description="Helical" evidence="1">
    <location>
        <begin position="158"/>
        <end position="181"/>
    </location>
</feature>
<dbReference type="PANTHER" id="PTHR34219:SF8">
    <property type="entry name" value="PEPSY DOMAIN-CONTAINING PROTEIN"/>
    <property type="match status" value="1"/>
</dbReference>
<sequence length="400" mass="44189">MPHEAQIKSVTPKRSKGSLAKLWLLLHGWIALPLWAYVFFICVTGTLATVSHELVWLADPAVRASKPDGAGERLGTDALVEAVLAQRPGDALVWVGWPVENHFAPTVSVRDAEGREATLYVNPYDGRVQGEAGTVSFRYFLRALHGWLFLPFTNGYSWGWYAVSILGIPMLGSLVTGILVYKKFWRAYAKPRLRIGKGARIFWGDFHRLAGIWSIPFIAIMSVTAIWFLVEAVLSDVGVTVSTSGVPTVLPRESVPQVAERSDLSPLSLDAAIAAARSVHPGMKLDSLWMPSNAFAPLEIYGRGSYPLLFESAAINPYDGEVVKLRRLADYSAVELVTGSMRPLHTGDFLGVWLKLVYFLFGILLSMMTLSGMLIWTKRTAGQTAVFVAERRRTRLEPAE</sequence>
<dbReference type="RefSeq" id="WP_107664564.1">
    <property type="nucleotide sequence ID" value="NZ_PZKG01000067.1"/>
</dbReference>
<dbReference type="AlphaFoldDB" id="A0A2T4JTJ2"/>
<feature type="transmembrane region" description="Helical" evidence="1">
    <location>
        <begin position="210"/>
        <end position="230"/>
    </location>
</feature>
<evidence type="ECO:0000313" key="3">
    <source>
        <dbReference type="Proteomes" id="UP000241010"/>
    </source>
</evidence>
<dbReference type="InterPro" id="IPR005625">
    <property type="entry name" value="PepSY-ass_TM"/>
</dbReference>
<dbReference type="Pfam" id="PF03929">
    <property type="entry name" value="PepSY_TM"/>
    <property type="match status" value="1"/>
</dbReference>
<evidence type="ECO:0000256" key="1">
    <source>
        <dbReference type="SAM" id="Phobius"/>
    </source>
</evidence>
<keyword evidence="1" id="KW-0472">Membrane</keyword>
<dbReference type="PANTHER" id="PTHR34219">
    <property type="entry name" value="IRON-REGULATED INNER MEMBRANE PROTEIN-RELATED"/>
    <property type="match status" value="1"/>
</dbReference>
<gene>
    <name evidence="2" type="ORF">C5F48_14205</name>
</gene>
<comment type="caution">
    <text evidence="2">The sequence shown here is derived from an EMBL/GenBank/DDBJ whole genome shotgun (WGS) entry which is preliminary data.</text>
</comment>
<keyword evidence="3" id="KW-1185">Reference proteome</keyword>
<dbReference type="Proteomes" id="UP000241010">
    <property type="component" value="Unassembled WGS sequence"/>
</dbReference>
<feature type="transmembrane region" description="Helical" evidence="1">
    <location>
        <begin position="356"/>
        <end position="376"/>
    </location>
</feature>
<evidence type="ECO:0000313" key="2">
    <source>
        <dbReference type="EMBL" id="PTE21083.1"/>
    </source>
</evidence>
<protein>
    <submittedName>
        <fullName evidence="2">Peptidase</fullName>
    </submittedName>
</protein>
<name>A0A2T4JTJ2_9RHOB</name>
<keyword evidence="1" id="KW-1133">Transmembrane helix</keyword>
<organism evidence="2 3">
    <name type="scientific">Cereibacter changlensis JA139</name>
    <dbReference type="NCBI Taxonomy" id="1188249"/>
    <lineage>
        <taxon>Bacteria</taxon>
        <taxon>Pseudomonadati</taxon>
        <taxon>Pseudomonadota</taxon>
        <taxon>Alphaproteobacteria</taxon>
        <taxon>Rhodobacterales</taxon>
        <taxon>Paracoccaceae</taxon>
        <taxon>Cereibacter</taxon>
    </lineage>
</organism>
<feature type="transmembrane region" description="Helical" evidence="1">
    <location>
        <begin position="22"/>
        <end position="48"/>
    </location>
</feature>